<evidence type="ECO:0000256" key="4">
    <source>
        <dbReference type="ARBA" id="ARBA00023002"/>
    </source>
</evidence>
<comment type="similarity">
    <text evidence="1">Belongs to the iron/manganese superoxide dismutase family.</text>
</comment>
<protein>
    <recommendedName>
        <fullName evidence="2">superoxide dismutase</fullName>
        <ecNumber evidence="2">1.15.1.1</ecNumber>
    </recommendedName>
</protein>
<dbReference type="AlphaFoldDB" id="D6A3I7"/>
<evidence type="ECO:0000259" key="5">
    <source>
        <dbReference type="Pfam" id="PF00081"/>
    </source>
</evidence>
<gene>
    <name evidence="6" type="ORF">SSFG_04742</name>
</gene>
<dbReference type="InterPro" id="IPR050265">
    <property type="entry name" value="Fe/Mn_Superoxide_Dismutase"/>
</dbReference>
<accession>D6A3I7</accession>
<sequence length="124" mass="13593">MQQEFGGDPVMPVCTLPDLPYDYSALAPVLGPGIIELHHAKHHAAYVKGGGEPLEQVYDHRGNVGRGATPILVLDAWQHAFHLRYRNQEADFAEAVGKVVDRQDVARRYEAAATSRTDVPLPAP</sequence>
<dbReference type="EMBL" id="DS999641">
    <property type="protein sequence ID" value="EFE69500.2"/>
    <property type="molecule type" value="Genomic_DNA"/>
</dbReference>
<evidence type="ECO:0000256" key="2">
    <source>
        <dbReference type="ARBA" id="ARBA00012682"/>
    </source>
</evidence>
<organism evidence="6 7">
    <name type="scientific">Streptomyces viridosporus (strain ATCC 14672 / DSM 40746 / JCM 4963 / KCTC 9882 / NRRL B-12104 / FH 1290)</name>
    <name type="common">Streptomyces ghanaensis</name>
    <dbReference type="NCBI Taxonomy" id="566461"/>
    <lineage>
        <taxon>Bacteria</taxon>
        <taxon>Bacillati</taxon>
        <taxon>Actinomycetota</taxon>
        <taxon>Actinomycetes</taxon>
        <taxon>Kitasatosporales</taxon>
        <taxon>Streptomycetaceae</taxon>
        <taxon>Streptomyces</taxon>
    </lineage>
</organism>
<proteinExistence type="inferred from homology"/>
<keyword evidence="4" id="KW-0560">Oxidoreductase</keyword>
<dbReference type="Gene3D" id="3.55.40.20">
    <property type="entry name" value="Iron/manganese superoxide dismutase, C-terminal domain"/>
    <property type="match status" value="1"/>
</dbReference>
<dbReference type="SUPFAM" id="SSF46609">
    <property type="entry name" value="Fe,Mn superoxide dismutase (SOD), N-terminal domain"/>
    <property type="match status" value="1"/>
</dbReference>
<dbReference type="Pfam" id="PF00081">
    <property type="entry name" value="Sod_Fe_N"/>
    <property type="match status" value="1"/>
</dbReference>
<dbReference type="GO" id="GO:0046872">
    <property type="term" value="F:metal ion binding"/>
    <property type="evidence" value="ECO:0007669"/>
    <property type="project" value="UniProtKB-KW"/>
</dbReference>
<evidence type="ECO:0000313" key="7">
    <source>
        <dbReference type="Proteomes" id="UP000003824"/>
    </source>
</evidence>
<dbReference type="PANTHER" id="PTHR11404">
    <property type="entry name" value="SUPEROXIDE DISMUTASE 2"/>
    <property type="match status" value="1"/>
</dbReference>
<dbReference type="Proteomes" id="UP000003824">
    <property type="component" value="Unassembled WGS sequence"/>
</dbReference>
<dbReference type="InterPro" id="IPR036324">
    <property type="entry name" value="Mn/Fe_SOD_N_sf"/>
</dbReference>
<dbReference type="GO" id="GO:0004784">
    <property type="term" value="F:superoxide dismutase activity"/>
    <property type="evidence" value="ECO:0007669"/>
    <property type="project" value="UniProtKB-EC"/>
</dbReference>
<dbReference type="PANTHER" id="PTHR11404:SF6">
    <property type="entry name" value="SUPEROXIDE DISMUTASE [MN], MITOCHONDRIAL"/>
    <property type="match status" value="1"/>
</dbReference>
<evidence type="ECO:0000313" key="6">
    <source>
        <dbReference type="EMBL" id="EFE69500.2"/>
    </source>
</evidence>
<evidence type="ECO:0000256" key="3">
    <source>
        <dbReference type="ARBA" id="ARBA00022723"/>
    </source>
</evidence>
<dbReference type="EC" id="1.15.1.1" evidence="2"/>
<keyword evidence="3" id="KW-0479">Metal-binding</keyword>
<feature type="domain" description="Manganese/iron superoxide dismutase N-terminal" evidence="5">
    <location>
        <begin position="15"/>
        <end position="62"/>
    </location>
</feature>
<dbReference type="InterPro" id="IPR019831">
    <property type="entry name" value="Mn/Fe_SOD_N"/>
</dbReference>
<dbReference type="PRINTS" id="PR01703">
    <property type="entry name" value="MNSODISMTASE"/>
</dbReference>
<dbReference type="InterPro" id="IPR036314">
    <property type="entry name" value="SOD_C_sf"/>
</dbReference>
<name>D6A3I7_STRV1</name>
<evidence type="ECO:0000256" key="1">
    <source>
        <dbReference type="ARBA" id="ARBA00008714"/>
    </source>
</evidence>
<dbReference type="InterPro" id="IPR001189">
    <property type="entry name" value="Mn/Fe_SOD"/>
</dbReference>
<dbReference type="eggNOG" id="COG0605">
    <property type="taxonomic scope" value="Bacteria"/>
</dbReference>
<reference evidence="7" key="1">
    <citation type="submission" date="2008-12" db="EMBL/GenBank/DDBJ databases">
        <title>Annotation of Streptomyces ghanaensis ATCC 14672.</title>
        <authorList>
            <consortium name="The Broad Institute Genome Sequencing Platform"/>
            <consortium name="Broad Institute Microbial Sequencing Center"/>
            <person name="Fischbach M."/>
            <person name="Ward D."/>
            <person name="Young S."/>
            <person name="Kodira C.D."/>
            <person name="Zeng Q."/>
            <person name="Koehrsen M."/>
            <person name="Godfrey P."/>
            <person name="Alvarado L."/>
            <person name="Berlin A.M."/>
            <person name="Borenstein D."/>
            <person name="Chen Z."/>
            <person name="Engels R."/>
            <person name="Freedman E."/>
            <person name="Gellesch M."/>
            <person name="Goldberg J."/>
            <person name="Griggs A."/>
            <person name="Gujja S."/>
            <person name="Heiman D.I."/>
            <person name="Hepburn T.A."/>
            <person name="Howarth C."/>
            <person name="Jen D."/>
            <person name="Larson L."/>
            <person name="Lewis B."/>
            <person name="Mehta T."/>
            <person name="Park D."/>
            <person name="Pearson M."/>
            <person name="Roberts A."/>
            <person name="Saif S."/>
            <person name="Shea T.D."/>
            <person name="Shenoy N."/>
            <person name="Sisk P."/>
            <person name="Stolte C."/>
            <person name="Sykes S.N."/>
            <person name="Walk T."/>
            <person name="White J."/>
            <person name="Yandava C."/>
            <person name="Straight P."/>
            <person name="Clardy J."/>
            <person name="Hung D."/>
            <person name="Kolter R."/>
            <person name="Mekalanos J."/>
            <person name="Walker S."/>
            <person name="Walsh C.T."/>
            <person name="Wieland B.L.C."/>
            <person name="Ilzarbe M."/>
            <person name="Galagan J."/>
            <person name="Nusbaum C."/>
            <person name="Birren B."/>
        </authorList>
    </citation>
    <scope>NUCLEOTIDE SEQUENCE [LARGE SCALE GENOMIC DNA]</scope>
    <source>
        <strain evidence="7">ATCC 14672 / DSM 40746 / JCM 4963 / KCTC 9882 / NRRL B-12104 / FH 1290</strain>
    </source>
</reference>